<dbReference type="SMART" id="SM00225">
    <property type="entry name" value="BTB"/>
    <property type="match status" value="1"/>
</dbReference>
<dbReference type="KEGG" id="tsr:106546985"/>
<accession>A0A6I9Y9Y3</accession>
<dbReference type="InterPro" id="IPR036236">
    <property type="entry name" value="Znf_C2H2_sf"/>
</dbReference>
<dbReference type="CTD" id="255877"/>
<dbReference type="GeneID" id="106546985"/>
<dbReference type="InterPro" id="IPR000210">
    <property type="entry name" value="BTB/POZ_dom"/>
</dbReference>
<keyword evidence="6" id="KW-0539">Nucleus</keyword>
<name>A0A6I9Y9Y3_9SAUR</name>
<dbReference type="FunFam" id="3.30.160.60:FF:000065">
    <property type="entry name" value="B-cell CLL/lymphoma 6, member B"/>
    <property type="match status" value="1"/>
</dbReference>
<dbReference type="GO" id="GO:0005634">
    <property type="term" value="C:nucleus"/>
    <property type="evidence" value="ECO:0007669"/>
    <property type="project" value="UniProtKB-SubCell"/>
</dbReference>
<dbReference type="OrthoDB" id="7327383at2759"/>
<evidence type="ECO:0000256" key="5">
    <source>
        <dbReference type="ARBA" id="ARBA00022833"/>
    </source>
</evidence>
<dbReference type="Proteomes" id="UP000504617">
    <property type="component" value="Unplaced"/>
</dbReference>
<dbReference type="Gene3D" id="3.30.160.60">
    <property type="entry name" value="Classic Zinc Finger"/>
    <property type="match status" value="3"/>
</dbReference>
<keyword evidence="10" id="KW-1185">Reference proteome</keyword>
<evidence type="ECO:0000259" key="8">
    <source>
        <dbReference type="PROSITE" id="PS50097"/>
    </source>
</evidence>
<dbReference type="Gene3D" id="3.30.710.10">
    <property type="entry name" value="Potassium Channel Kv1.1, Chain A"/>
    <property type="match status" value="1"/>
</dbReference>
<evidence type="ECO:0000313" key="10">
    <source>
        <dbReference type="Proteomes" id="UP000504617"/>
    </source>
</evidence>
<gene>
    <name evidence="11" type="primary">BCL6B</name>
</gene>
<evidence type="ECO:0000259" key="9">
    <source>
        <dbReference type="PROSITE" id="PS50157"/>
    </source>
</evidence>
<protein>
    <submittedName>
        <fullName evidence="11">B-cell CLL/lymphoma 6 member B protein</fullName>
    </submittedName>
</protein>
<dbReference type="InterPro" id="IPR011333">
    <property type="entry name" value="SKP1/BTB/POZ_sf"/>
</dbReference>
<sequence>MAGPSAPSYVREFTRHSSDVLTNLNELRKRRMLTDVTLRVGGCPLQAHKAVLTACSGFFYSVFLGHGGHEVSVLTLPSSIEPVGFQALLDFMYTSRLLLSPGTAPAVLVAASYLQMEHVVQSCHRFLQASYDRLTFLVPPPDCQALPEMSQPPKDEPSLQRGAIVVPFLRGATTEGPPQPASFHPPGKDSAAVAHLRAHVLIHTGEKPYPCGTCGTRFRHLQTLKSHLRIHTGEKPYHCEQCRLCFRHKSQLRLHLRQKHGAVTNTKIRYQVLDGSYATVC</sequence>
<dbReference type="RefSeq" id="XP_013919475.1">
    <property type="nucleotide sequence ID" value="XM_014064000.1"/>
</dbReference>
<evidence type="ECO:0000313" key="11">
    <source>
        <dbReference type="RefSeq" id="XP_013919475.1"/>
    </source>
</evidence>
<feature type="domain" description="C2H2-type" evidence="9">
    <location>
        <begin position="237"/>
        <end position="260"/>
    </location>
</feature>
<dbReference type="GO" id="GO:0000978">
    <property type="term" value="F:RNA polymerase II cis-regulatory region sequence-specific DNA binding"/>
    <property type="evidence" value="ECO:0007669"/>
    <property type="project" value="TreeGrafter"/>
</dbReference>
<dbReference type="Pfam" id="PF00096">
    <property type="entry name" value="zf-C2H2"/>
    <property type="match status" value="1"/>
</dbReference>
<dbReference type="PANTHER" id="PTHR46105:SF25">
    <property type="entry name" value="ZGC:110075 PROTEIN"/>
    <property type="match status" value="1"/>
</dbReference>
<evidence type="ECO:0000256" key="1">
    <source>
        <dbReference type="ARBA" id="ARBA00004123"/>
    </source>
</evidence>
<dbReference type="FunFam" id="3.30.160.60:FF:000536">
    <property type="entry name" value="hypermethylated in cancer 2 protein-like"/>
    <property type="match status" value="1"/>
</dbReference>
<feature type="domain" description="BTB" evidence="8">
    <location>
        <begin position="34"/>
        <end position="101"/>
    </location>
</feature>
<dbReference type="AlphaFoldDB" id="A0A6I9Y9Y3"/>
<dbReference type="InterPro" id="IPR013087">
    <property type="entry name" value="Znf_C2H2_type"/>
</dbReference>
<proteinExistence type="predicted"/>
<evidence type="ECO:0000256" key="2">
    <source>
        <dbReference type="ARBA" id="ARBA00022723"/>
    </source>
</evidence>
<feature type="domain" description="C2H2-type" evidence="9">
    <location>
        <begin position="209"/>
        <end position="236"/>
    </location>
</feature>
<dbReference type="SMART" id="SM00355">
    <property type="entry name" value="ZnF_C2H2"/>
    <property type="match status" value="2"/>
</dbReference>
<dbReference type="SUPFAM" id="SSF57667">
    <property type="entry name" value="beta-beta-alpha zinc fingers"/>
    <property type="match status" value="1"/>
</dbReference>
<dbReference type="GO" id="GO:0008270">
    <property type="term" value="F:zinc ion binding"/>
    <property type="evidence" value="ECO:0007669"/>
    <property type="project" value="UniProtKB-KW"/>
</dbReference>
<dbReference type="InterPro" id="IPR050457">
    <property type="entry name" value="ZnFinger_BTB_dom_contain"/>
</dbReference>
<evidence type="ECO:0000256" key="4">
    <source>
        <dbReference type="ARBA" id="ARBA00022771"/>
    </source>
</evidence>
<dbReference type="SUPFAM" id="SSF54695">
    <property type="entry name" value="POZ domain"/>
    <property type="match status" value="1"/>
</dbReference>
<dbReference type="PROSITE" id="PS50157">
    <property type="entry name" value="ZINC_FINGER_C2H2_2"/>
    <property type="match status" value="2"/>
</dbReference>
<reference evidence="11" key="1">
    <citation type="submission" date="2025-08" db="UniProtKB">
        <authorList>
            <consortium name="RefSeq"/>
        </authorList>
    </citation>
    <scope>IDENTIFICATION</scope>
    <source>
        <tissue evidence="11">Skeletal muscle</tissue>
    </source>
</reference>
<evidence type="ECO:0000256" key="7">
    <source>
        <dbReference type="PROSITE-ProRule" id="PRU00042"/>
    </source>
</evidence>
<evidence type="ECO:0000256" key="3">
    <source>
        <dbReference type="ARBA" id="ARBA00022737"/>
    </source>
</evidence>
<keyword evidence="5" id="KW-0862">Zinc</keyword>
<keyword evidence="4 7" id="KW-0863">Zinc-finger</keyword>
<organism evidence="10 11">
    <name type="scientific">Thamnophis sirtalis</name>
    <dbReference type="NCBI Taxonomy" id="35019"/>
    <lineage>
        <taxon>Eukaryota</taxon>
        <taxon>Metazoa</taxon>
        <taxon>Chordata</taxon>
        <taxon>Craniata</taxon>
        <taxon>Vertebrata</taxon>
        <taxon>Euteleostomi</taxon>
        <taxon>Lepidosauria</taxon>
        <taxon>Squamata</taxon>
        <taxon>Bifurcata</taxon>
        <taxon>Unidentata</taxon>
        <taxon>Episquamata</taxon>
        <taxon>Toxicofera</taxon>
        <taxon>Serpentes</taxon>
        <taxon>Colubroidea</taxon>
        <taxon>Colubridae</taxon>
        <taxon>Natricinae</taxon>
        <taxon>Thamnophis</taxon>
    </lineage>
</organism>
<dbReference type="CDD" id="cd18332">
    <property type="entry name" value="BTB_POZ_ZBTB28_BCL6B"/>
    <property type="match status" value="1"/>
</dbReference>
<comment type="subcellular location">
    <subcellularLocation>
        <location evidence="1">Nucleus</location>
    </subcellularLocation>
</comment>
<keyword evidence="2" id="KW-0479">Metal-binding</keyword>
<dbReference type="PROSITE" id="PS00028">
    <property type="entry name" value="ZINC_FINGER_C2H2_1"/>
    <property type="match status" value="2"/>
</dbReference>
<dbReference type="GO" id="GO:0000981">
    <property type="term" value="F:DNA-binding transcription factor activity, RNA polymerase II-specific"/>
    <property type="evidence" value="ECO:0007669"/>
    <property type="project" value="TreeGrafter"/>
</dbReference>
<evidence type="ECO:0000256" key="6">
    <source>
        <dbReference type="ARBA" id="ARBA00023242"/>
    </source>
</evidence>
<dbReference type="Pfam" id="PF00651">
    <property type="entry name" value="BTB"/>
    <property type="match status" value="1"/>
</dbReference>
<dbReference type="PANTHER" id="PTHR46105">
    <property type="entry name" value="AGAP004733-PA"/>
    <property type="match status" value="1"/>
</dbReference>
<keyword evidence="3" id="KW-0677">Repeat</keyword>
<dbReference type="PROSITE" id="PS50097">
    <property type="entry name" value="BTB"/>
    <property type="match status" value="1"/>
</dbReference>